<protein>
    <submittedName>
        <fullName evidence="1">Uncharacterized protein</fullName>
    </submittedName>
</protein>
<reference evidence="1" key="1">
    <citation type="submission" date="2014-09" db="EMBL/GenBank/DDBJ databases">
        <authorList>
            <person name="Magalhaes I.L.F."/>
            <person name="Oliveira U."/>
            <person name="Santos F.R."/>
            <person name="Vidigal T.H.D.A."/>
            <person name="Brescovit A.D."/>
            <person name="Santos A.J."/>
        </authorList>
    </citation>
    <scope>NUCLEOTIDE SEQUENCE</scope>
    <source>
        <tissue evidence="1">Shoot tissue taken approximately 20 cm above the soil surface</tissue>
    </source>
</reference>
<dbReference type="AlphaFoldDB" id="A0A0A8Z4U5"/>
<accession>A0A0A8Z4U5</accession>
<reference evidence="1" key="2">
    <citation type="journal article" date="2015" name="Data Brief">
        <title>Shoot transcriptome of the giant reed, Arundo donax.</title>
        <authorList>
            <person name="Barrero R.A."/>
            <person name="Guerrero F.D."/>
            <person name="Moolhuijzen P."/>
            <person name="Goolsby J.A."/>
            <person name="Tidwell J."/>
            <person name="Bellgard S.E."/>
            <person name="Bellgard M.I."/>
        </authorList>
    </citation>
    <scope>NUCLEOTIDE SEQUENCE</scope>
    <source>
        <tissue evidence="1">Shoot tissue taken approximately 20 cm above the soil surface</tissue>
    </source>
</reference>
<organism evidence="1">
    <name type="scientific">Arundo donax</name>
    <name type="common">Giant reed</name>
    <name type="synonym">Donax arundinaceus</name>
    <dbReference type="NCBI Taxonomy" id="35708"/>
    <lineage>
        <taxon>Eukaryota</taxon>
        <taxon>Viridiplantae</taxon>
        <taxon>Streptophyta</taxon>
        <taxon>Embryophyta</taxon>
        <taxon>Tracheophyta</taxon>
        <taxon>Spermatophyta</taxon>
        <taxon>Magnoliopsida</taxon>
        <taxon>Liliopsida</taxon>
        <taxon>Poales</taxon>
        <taxon>Poaceae</taxon>
        <taxon>PACMAD clade</taxon>
        <taxon>Arundinoideae</taxon>
        <taxon>Arundineae</taxon>
        <taxon>Arundo</taxon>
    </lineage>
</organism>
<proteinExistence type="predicted"/>
<name>A0A0A8Z4U5_ARUDO</name>
<evidence type="ECO:0000313" key="1">
    <source>
        <dbReference type="EMBL" id="JAD29872.1"/>
    </source>
</evidence>
<sequence>MIANRRALNIRIALKNNGSQCLYSWALIQPD</sequence>
<dbReference type="EMBL" id="GBRH01268023">
    <property type="protein sequence ID" value="JAD29872.1"/>
    <property type="molecule type" value="Transcribed_RNA"/>
</dbReference>